<dbReference type="Proteomes" id="UP000807309">
    <property type="component" value="Unassembled WGS sequence"/>
</dbReference>
<proteinExistence type="predicted"/>
<accession>A0ABS0C4V8</accession>
<dbReference type="CDD" id="cd17535">
    <property type="entry name" value="REC_NarL-like"/>
    <property type="match status" value="1"/>
</dbReference>
<evidence type="ECO:0000256" key="5">
    <source>
        <dbReference type="PROSITE-ProRule" id="PRU00169"/>
    </source>
</evidence>
<evidence type="ECO:0000256" key="4">
    <source>
        <dbReference type="ARBA" id="ARBA00023163"/>
    </source>
</evidence>
<dbReference type="CDD" id="cd06170">
    <property type="entry name" value="LuxR_C_like"/>
    <property type="match status" value="1"/>
</dbReference>
<protein>
    <submittedName>
        <fullName evidence="8">Response regulator transcription factor</fullName>
    </submittedName>
</protein>
<dbReference type="InterPro" id="IPR000792">
    <property type="entry name" value="Tscrpt_reg_LuxR_C"/>
</dbReference>
<keyword evidence="3" id="KW-0238">DNA-binding</keyword>
<dbReference type="EMBL" id="JADLRE010000006">
    <property type="protein sequence ID" value="MBF6225424.1"/>
    <property type="molecule type" value="Genomic_DNA"/>
</dbReference>
<feature type="domain" description="Response regulatory" evidence="7">
    <location>
        <begin position="4"/>
        <end position="119"/>
    </location>
</feature>
<dbReference type="PANTHER" id="PTHR43214:SF24">
    <property type="entry name" value="TRANSCRIPTIONAL REGULATORY PROTEIN NARL-RELATED"/>
    <property type="match status" value="1"/>
</dbReference>
<gene>
    <name evidence="8" type="ORF">IU470_09935</name>
</gene>
<dbReference type="InterPro" id="IPR001789">
    <property type="entry name" value="Sig_transdc_resp-reg_receiver"/>
</dbReference>
<feature type="modified residue" description="4-aspartylphosphate" evidence="5">
    <location>
        <position position="55"/>
    </location>
</feature>
<dbReference type="RefSeq" id="WP_195032694.1">
    <property type="nucleotide sequence ID" value="NZ_JADLRE010000006.1"/>
</dbReference>
<feature type="domain" description="HTH luxR-type" evidence="6">
    <location>
        <begin position="148"/>
        <end position="213"/>
    </location>
</feature>
<keyword evidence="9" id="KW-1185">Reference proteome</keyword>
<organism evidence="8 9">
    <name type="scientific">Nocardia abscessus</name>
    <dbReference type="NCBI Taxonomy" id="120957"/>
    <lineage>
        <taxon>Bacteria</taxon>
        <taxon>Bacillati</taxon>
        <taxon>Actinomycetota</taxon>
        <taxon>Actinomycetes</taxon>
        <taxon>Mycobacteriales</taxon>
        <taxon>Nocardiaceae</taxon>
        <taxon>Nocardia</taxon>
    </lineage>
</organism>
<dbReference type="PANTHER" id="PTHR43214">
    <property type="entry name" value="TWO-COMPONENT RESPONSE REGULATOR"/>
    <property type="match status" value="1"/>
</dbReference>
<keyword evidence="2" id="KW-0805">Transcription regulation</keyword>
<keyword evidence="1 5" id="KW-0597">Phosphoprotein</keyword>
<evidence type="ECO:0000256" key="1">
    <source>
        <dbReference type="ARBA" id="ARBA00022553"/>
    </source>
</evidence>
<dbReference type="PROSITE" id="PS00622">
    <property type="entry name" value="HTH_LUXR_1"/>
    <property type="match status" value="1"/>
</dbReference>
<evidence type="ECO:0000313" key="8">
    <source>
        <dbReference type="EMBL" id="MBF6225424.1"/>
    </source>
</evidence>
<dbReference type="Gene3D" id="3.40.50.2300">
    <property type="match status" value="1"/>
</dbReference>
<dbReference type="SMART" id="SM00448">
    <property type="entry name" value="REC"/>
    <property type="match status" value="1"/>
</dbReference>
<evidence type="ECO:0000313" key="9">
    <source>
        <dbReference type="Proteomes" id="UP000807309"/>
    </source>
</evidence>
<dbReference type="Pfam" id="PF00196">
    <property type="entry name" value="GerE"/>
    <property type="match status" value="1"/>
</dbReference>
<comment type="caution">
    <text evidence="8">The sequence shown here is derived from an EMBL/GenBank/DDBJ whole genome shotgun (WGS) entry which is preliminary data.</text>
</comment>
<dbReference type="SMART" id="SM00421">
    <property type="entry name" value="HTH_LUXR"/>
    <property type="match status" value="1"/>
</dbReference>
<evidence type="ECO:0000256" key="2">
    <source>
        <dbReference type="ARBA" id="ARBA00023015"/>
    </source>
</evidence>
<name>A0ABS0C4V8_9NOCA</name>
<evidence type="ECO:0000259" key="6">
    <source>
        <dbReference type="PROSITE" id="PS50043"/>
    </source>
</evidence>
<dbReference type="PROSITE" id="PS50110">
    <property type="entry name" value="RESPONSE_REGULATORY"/>
    <property type="match status" value="1"/>
</dbReference>
<dbReference type="InterPro" id="IPR058245">
    <property type="entry name" value="NreC/VraR/RcsB-like_REC"/>
</dbReference>
<dbReference type="PROSITE" id="PS50043">
    <property type="entry name" value="HTH_LUXR_2"/>
    <property type="match status" value="1"/>
</dbReference>
<sequence>MTIRVVIADDHAAIRAGLRMILDVEDDIEVVGEAADGDVAVTQAKALRPQVVLMDIRMPGVDGLTATERITADGLAKVLILTTFDLDEYVFRALRAGASGFVLKSASGQSLVAAVRTVAAGDGVLAPEVTRAVITAFAATNHAAAQPAPPGLAELTEREREVLDCLGDGLSNAQIAGLLFIGETTVKTHVSRVLTKLGVRSRVQAAILAREIRHR</sequence>
<dbReference type="InterPro" id="IPR016032">
    <property type="entry name" value="Sig_transdc_resp-reg_C-effctor"/>
</dbReference>
<evidence type="ECO:0000256" key="3">
    <source>
        <dbReference type="ARBA" id="ARBA00023125"/>
    </source>
</evidence>
<keyword evidence="4" id="KW-0804">Transcription</keyword>
<evidence type="ECO:0000259" key="7">
    <source>
        <dbReference type="PROSITE" id="PS50110"/>
    </source>
</evidence>
<dbReference type="SUPFAM" id="SSF46894">
    <property type="entry name" value="C-terminal effector domain of the bipartite response regulators"/>
    <property type="match status" value="1"/>
</dbReference>
<dbReference type="InterPro" id="IPR011006">
    <property type="entry name" value="CheY-like_superfamily"/>
</dbReference>
<dbReference type="PRINTS" id="PR00038">
    <property type="entry name" value="HTHLUXR"/>
</dbReference>
<reference evidence="8 9" key="1">
    <citation type="submission" date="2020-10" db="EMBL/GenBank/DDBJ databases">
        <title>Identification of Nocardia species via Next-generation sequencing and recognition of intraspecies genetic diversity.</title>
        <authorList>
            <person name="Li P."/>
            <person name="Li P."/>
            <person name="Lu B."/>
        </authorList>
    </citation>
    <scope>NUCLEOTIDE SEQUENCE [LARGE SCALE GENOMIC DNA]</scope>
    <source>
        <strain evidence="8 9">N-11</strain>
    </source>
</reference>
<dbReference type="InterPro" id="IPR039420">
    <property type="entry name" value="WalR-like"/>
</dbReference>
<dbReference type="Pfam" id="PF00072">
    <property type="entry name" value="Response_reg"/>
    <property type="match status" value="1"/>
</dbReference>
<dbReference type="SUPFAM" id="SSF52172">
    <property type="entry name" value="CheY-like"/>
    <property type="match status" value="1"/>
</dbReference>